<dbReference type="Proteomes" id="UP000800092">
    <property type="component" value="Unassembled WGS sequence"/>
</dbReference>
<organism evidence="1 2">
    <name type="scientific">Viridothelium virens</name>
    <name type="common">Speckled blister lichen</name>
    <name type="synonym">Trypethelium virens</name>
    <dbReference type="NCBI Taxonomy" id="1048519"/>
    <lineage>
        <taxon>Eukaryota</taxon>
        <taxon>Fungi</taxon>
        <taxon>Dikarya</taxon>
        <taxon>Ascomycota</taxon>
        <taxon>Pezizomycotina</taxon>
        <taxon>Dothideomycetes</taxon>
        <taxon>Dothideomycetes incertae sedis</taxon>
        <taxon>Trypetheliales</taxon>
        <taxon>Trypetheliaceae</taxon>
        <taxon>Viridothelium</taxon>
    </lineage>
</organism>
<reference evidence="1" key="1">
    <citation type="journal article" date="2020" name="Stud. Mycol.">
        <title>101 Dothideomycetes genomes: a test case for predicting lifestyles and emergence of pathogens.</title>
        <authorList>
            <person name="Haridas S."/>
            <person name="Albert R."/>
            <person name="Binder M."/>
            <person name="Bloem J."/>
            <person name="Labutti K."/>
            <person name="Salamov A."/>
            <person name="Andreopoulos B."/>
            <person name="Baker S."/>
            <person name="Barry K."/>
            <person name="Bills G."/>
            <person name="Bluhm B."/>
            <person name="Cannon C."/>
            <person name="Castanera R."/>
            <person name="Culley D."/>
            <person name="Daum C."/>
            <person name="Ezra D."/>
            <person name="Gonzalez J."/>
            <person name="Henrissat B."/>
            <person name="Kuo A."/>
            <person name="Liang C."/>
            <person name="Lipzen A."/>
            <person name="Lutzoni F."/>
            <person name="Magnuson J."/>
            <person name="Mondo S."/>
            <person name="Nolan M."/>
            <person name="Ohm R."/>
            <person name="Pangilinan J."/>
            <person name="Park H.-J."/>
            <person name="Ramirez L."/>
            <person name="Alfaro M."/>
            <person name="Sun H."/>
            <person name="Tritt A."/>
            <person name="Yoshinaga Y."/>
            <person name="Zwiers L.-H."/>
            <person name="Turgeon B."/>
            <person name="Goodwin S."/>
            <person name="Spatafora J."/>
            <person name="Crous P."/>
            <person name="Grigoriev I."/>
        </authorList>
    </citation>
    <scope>NUCLEOTIDE SEQUENCE</scope>
    <source>
        <strain evidence="1">Tuck. ex Michener</strain>
    </source>
</reference>
<dbReference type="PANTHER" id="PTHR43591">
    <property type="entry name" value="METHYLTRANSFERASE"/>
    <property type="match status" value="1"/>
</dbReference>
<dbReference type="PANTHER" id="PTHR43591:SF110">
    <property type="entry name" value="RHODANESE DOMAIN-CONTAINING PROTEIN"/>
    <property type="match status" value="1"/>
</dbReference>
<dbReference type="CDD" id="cd02440">
    <property type="entry name" value="AdoMet_MTases"/>
    <property type="match status" value="1"/>
</dbReference>
<dbReference type="Gene3D" id="3.40.50.150">
    <property type="entry name" value="Vaccinia Virus protein VP39"/>
    <property type="match status" value="1"/>
</dbReference>
<evidence type="ECO:0000313" key="1">
    <source>
        <dbReference type="EMBL" id="KAF2233645.1"/>
    </source>
</evidence>
<dbReference type="EMBL" id="ML991805">
    <property type="protein sequence ID" value="KAF2233645.1"/>
    <property type="molecule type" value="Genomic_DNA"/>
</dbReference>
<gene>
    <name evidence="1" type="ORF">EV356DRAFT_200123</name>
</gene>
<keyword evidence="2" id="KW-1185">Reference proteome</keyword>
<accession>A0A6A6H6K3</accession>
<evidence type="ECO:0000313" key="2">
    <source>
        <dbReference type="Proteomes" id="UP000800092"/>
    </source>
</evidence>
<keyword evidence="1" id="KW-0808">Transferase</keyword>
<name>A0A6A6H6K3_VIRVR</name>
<dbReference type="AlphaFoldDB" id="A0A6A6H6K3"/>
<keyword evidence="1" id="KW-0489">Methyltransferase</keyword>
<dbReference type="InterPro" id="IPR029063">
    <property type="entry name" value="SAM-dependent_MTases_sf"/>
</dbReference>
<proteinExistence type="predicted"/>
<dbReference type="OrthoDB" id="417697at2759"/>
<dbReference type="GO" id="GO:0032259">
    <property type="term" value="P:methylation"/>
    <property type="evidence" value="ECO:0007669"/>
    <property type="project" value="UniProtKB-KW"/>
</dbReference>
<protein>
    <submittedName>
        <fullName evidence="1">S-adenosyl-L-methionine-dependent methyltransferase</fullName>
    </submittedName>
</protein>
<sequence length="277" mass="31039">MEKTYSLGSEGIQQESERLNLGIDLLNDIFQSLLPPEVEETQASASAVADVGTGTGVWLLHMRAAYPQITTMDGFDLSAEKYPALDTLPNGVRLHVHDVRTPFPAELHGKYDIVHTRLLMYALTAANWPPAIENLVSLLRPNGWLVCEDVGYQTWTSIPASEAYARFLRLDMAASEAAGRDLTFSHRFPSLFRSAGLQSRDERTYFSWDHPDLQESVTPLMMRLHESSMKGAIVRGGVEGLRNEDDVEEVMRPIRKQIQEGLRLGFGIRRVWGRKGG</sequence>
<dbReference type="SUPFAM" id="SSF53335">
    <property type="entry name" value="S-adenosyl-L-methionine-dependent methyltransferases"/>
    <property type="match status" value="1"/>
</dbReference>
<dbReference type="GO" id="GO:0008168">
    <property type="term" value="F:methyltransferase activity"/>
    <property type="evidence" value="ECO:0007669"/>
    <property type="project" value="UniProtKB-KW"/>
</dbReference>
<dbReference type="Pfam" id="PF13489">
    <property type="entry name" value="Methyltransf_23"/>
    <property type="match status" value="1"/>
</dbReference>